<dbReference type="Pfam" id="PF13679">
    <property type="entry name" value="Methyltransf_32"/>
    <property type="match status" value="1"/>
</dbReference>
<comment type="caution">
    <text evidence="2">The sequence shown here is derived from an EMBL/GenBank/DDBJ whole genome shotgun (WGS) entry which is preliminary data.</text>
</comment>
<name>A0ABV5HHN4_9VIBR</name>
<protein>
    <submittedName>
        <fullName evidence="2">Methyltransferase</fullName>
    </submittedName>
</protein>
<dbReference type="Proteomes" id="UP001589645">
    <property type="component" value="Unassembled WGS sequence"/>
</dbReference>
<gene>
    <name evidence="2" type="ORF">ACFFUV_01965</name>
</gene>
<evidence type="ECO:0000313" key="3">
    <source>
        <dbReference type="Proteomes" id="UP001589645"/>
    </source>
</evidence>
<evidence type="ECO:0000313" key="2">
    <source>
        <dbReference type="EMBL" id="MFB9133730.1"/>
    </source>
</evidence>
<sequence>MQNRLAFLDAFLIQHQTLWRFEPFQLSRHPAYPWQGSHHELCQWLDRLSFPEVDALLASEADLLRHLAPYIQDLQQAAKYTEFATIHSALPALSSVLDNGIPGRKLSQIQALSAHALSSSFGDSWLEWCAGKGFLGRQLCVHSLKPVLSLEYQQGLCDAGETLVNTLGITGQQFQQMDVLSEEVDAFVQPSQHAVALHACGDLHQTLLRKVVERGLVATTISPCCYHLTASESYQPLSLYGQASSLNLTRQELRIPLQQTVTGGERVKRHRQQEMIFRLGFDELLRAELGYQQYLPIPSIKKSLLSQGFEAFCRWAAEQKELTLPNQQFEHYQQLGQQRFERMEKLSLVQSAFKRILEVWLVLDKALYLQEHGYQVAVNVFCSREVTPRNLVIQATKPSE</sequence>
<dbReference type="PANTHER" id="PTHR13369">
    <property type="match status" value="1"/>
</dbReference>
<dbReference type="RefSeq" id="WP_390189266.1">
    <property type="nucleotide sequence ID" value="NZ_JBHMEP010000001.1"/>
</dbReference>
<feature type="domain" description="Methyltransferase" evidence="1">
    <location>
        <begin position="110"/>
        <end position="229"/>
    </location>
</feature>
<proteinExistence type="predicted"/>
<keyword evidence="3" id="KW-1185">Reference proteome</keyword>
<accession>A0ABV5HHN4</accession>
<keyword evidence="2" id="KW-0808">Transferase</keyword>
<reference evidence="2 3" key="1">
    <citation type="submission" date="2024-09" db="EMBL/GenBank/DDBJ databases">
        <authorList>
            <person name="Sun Q."/>
            <person name="Mori K."/>
        </authorList>
    </citation>
    <scope>NUCLEOTIDE SEQUENCE [LARGE SCALE GENOMIC DNA]</scope>
    <source>
        <strain evidence="2 3">CECT 8064</strain>
    </source>
</reference>
<dbReference type="GO" id="GO:0008168">
    <property type="term" value="F:methyltransferase activity"/>
    <property type="evidence" value="ECO:0007669"/>
    <property type="project" value="UniProtKB-KW"/>
</dbReference>
<dbReference type="PANTHER" id="PTHR13369:SF0">
    <property type="entry name" value="GLUTATHIONE S-TRANSFERASE C-TERMINAL DOMAIN-CONTAINING PROTEIN"/>
    <property type="match status" value="1"/>
</dbReference>
<keyword evidence="2" id="KW-0489">Methyltransferase</keyword>
<dbReference type="GO" id="GO:0032259">
    <property type="term" value="P:methylation"/>
    <property type="evidence" value="ECO:0007669"/>
    <property type="project" value="UniProtKB-KW"/>
</dbReference>
<dbReference type="EMBL" id="JBHMEP010000001">
    <property type="protein sequence ID" value="MFB9133730.1"/>
    <property type="molecule type" value="Genomic_DNA"/>
</dbReference>
<organism evidence="2 3">
    <name type="scientific">Vibrio olivae</name>
    <dbReference type="NCBI Taxonomy" id="1243002"/>
    <lineage>
        <taxon>Bacteria</taxon>
        <taxon>Pseudomonadati</taxon>
        <taxon>Pseudomonadota</taxon>
        <taxon>Gammaproteobacteria</taxon>
        <taxon>Vibrionales</taxon>
        <taxon>Vibrionaceae</taxon>
        <taxon>Vibrio</taxon>
    </lineage>
</organism>
<dbReference type="InterPro" id="IPR025714">
    <property type="entry name" value="Methyltranfer_dom"/>
</dbReference>
<evidence type="ECO:0000259" key="1">
    <source>
        <dbReference type="Pfam" id="PF13679"/>
    </source>
</evidence>